<protein>
    <submittedName>
        <fullName evidence="2">Uncharacterized protein</fullName>
    </submittedName>
</protein>
<dbReference type="AlphaFoldDB" id="A0A1E7JPK1"/>
<proteinExistence type="predicted"/>
<gene>
    <name evidence="2" type="ORF">AN215_11625</name>
</gene>
<dbReference type="Proteomes" id="UP000176087">
    <property type="component" value="Unassembled WGS sequence"/>
</dbReference>
<keyword evidence="3" id="KW-1185">Reference proteome</keyword>
<feature type="region of interest" description="Disordered" evidence="1">
    <location>
        <begin position="1"/>
        <end position="23"/>
    </location>
</feature>
<reference evidence="2 3" key="1">
    <citation type="journal article" date="2016" name="Front. Microbiol.">
        <title>Comparative Genomics Analysis of Streptomyces Species Reveals Their Adaptation to the Marine Environment and Their Diversity at the Genomic Level.</title>
        <authorList>
            <person name="Tian X."/>
            <person name="Zhang Z."/>
            <person name="Yang T."/>
            <person name="Chen M."/>
            <person name="Li J."/>
            <person name="Chen F."/>
            <person name="Yang J."/>
            <person name="Li W."/>
            <person name="Zhang B."/>
            <person name="Zhang Z."/>
            <person name="Wu J."/>
            <person name="Zhang C."/>
            <person name="Long L."/>
            <person name="Xiao J."/>
        </authorList>
    </citation>
    <scope>NUCLEOTIDE SEQUENCE [LARGE SCALE GENOMIC DNA]</scope>
    <source>
        <strain evidence="2 3">SCSIO 10390</strain>
    </source>
</reference>
<dbReference type="EMBL" id="LJGT01000038">
    <property type="protein sequence ID" value="OEU90186.1"/>
    <property type="molecule type" value="Genomic_DNA"/>
</dbReference>
<evidence type="ECO:0000313" key="3">
    <source>
        <dbReference type="Proteomes" id="UP000176087"/>
    </source>
</evidence>
<name>A0A1E7JPK1_9ACTN</name>
<sequence>MNFGRGSGFLTRTEDESSSAPENVRASMKLLNSYGAGAIVVGVSTTVTSPPTASPLELLLFLIPTPQEELLFLASE</sequence>
<evidence type="ECO:0000256" key="1">
    <source>
        <dbReference type="SAM" id="MobiDB-lite"/>
    </source>
</evidence>
<evidence type="ECO:0000313" key="2">
    <source>
        <dbReference type="EMBL" id="OEU90186.1"/>
    </source>
</evidence>
<organism evidence="2 3">
    <name type="scientific">Streptomyces abyssalis</name>
    <dbReference type="NCBI Taxonomy" id="933944"/>
    <lineage>
        <taxon>Bacteria</taxon>
        <taxon>Bacillati</taxon>
        <taxon>Actinomycetota</taxon>
        <taxon>Actinomycetes</taxon>
        <taxon>Kitasatosporales</taxon>
        <taxon>Streptomycetaceae</taxon>
        <taxon>Streptomyces</taxon>
    </lineage>
</organism>
<comment type="caution">
    <text evidence="2">The sequence shown here is derived from an EMBL/GenBank/DDBJ whole genome shotgun (WGS) entry which is preliminary data.</text>
</comment>
<accession>A0A1E7JPK1</accession>